<accession>A0A5C5FZV1</accession>
<name>A0A5C5FZV1_9BASI</name>
<dbReference type="STRING" id="5288.A0A5C5FZV1"/>
<dbReference type="PROSITE" id="PS00070">
    <property type="entry name" value="ALDEHYDE_DEHYDR_CYS"/>
    <property type="match status" value="1"/>
</dbReference>
<dbReference type="AlphaFoldDB" id="A0A5C5FZV1"/>
<organism evidence="6 7">
    <name type="scientific">Rhodotorula diobovata</name>
    <dbReference type="NCBI Taxonomy" id="5288"/>
    <lineage>
        <taxon>Eukaryota</taxon>
        <taxon>Fungi</taxon>
        <taxon>Dikarya</taxon>
        <taxon>Basidiomycota</taxon>
        <taxon>Pucciniomycotina</taxon>
        <taxon>Microbotryomycetes</taxon>
        <taxon>Sporidiobolales</taxon>
        <taxon>Sporidiobolaceae</taxon>
        <taxon>Rhodotorula</taxon>
    </lineage>
</organism>
<dbReference type="GO" id="GO:0006210">
    <property type="term" value="P:thymine catabolic process"/>
    <property type="evidence" value="ECO:0007669"/>
    <property type="project" value="TreeGrafter"/>
</dbReference>
<proteinExistence type="inferred from homology"/>
<keyword evidence="3" id="KW-0560">Oxidoreductase</keyword>
<dbReference type="PANTHER" id="PTHR43866">
    <property type="entry name" value="MALONATE-SEMIALDEHYDE DEHYDROGENASE"/>
    <property type="match status" value="1"/>
</dbReference>
<dbReference type="InterPro" id="IPR015590">
    <property type="entry name" value="Aldehyde_DH_dom"/>
</dbReference>
<dbReference type="InterPro" id="IPR016162">
    <property type="entry name" value="Ald_DH_N"/>
</dbReference>
<dbReference type="SUPFAM" id="SSF53720">
    <property type="entry name" value="ALDH-like"/>
    <property type="match status" value="1"/>
</dbReference>
<keyword evidence="7" id="KW-1185">Reference proteome</keyword>
<dbReference type="GO" id="GO:0006574">
    <property type="term" value="P:L-valine catabolic process"/>
    <property type="evidence" value="ECO:0007669"/>
    <property type="project" value="TreeGrafter"/>
</dbReference>
<evidence type="ECO:0000256" key="4">
    <source>
        <dbReference type="ARBA" id="ARBA00023027"/>
    </source>
</evidence>
<dbReference type="Pfam" id="PF00171">
    <property type="entry name" value="Aldedh"/>
    <property type="match status" value="1"/>
</dbReference>
<dbReference type="FunFam" id="3.40.309.10:FF:000002">
    <property type="entry name" value="Methylmalonate-semialdehyde dehydrogenase (Acylating)"/>
    <property type="match status" value="1"/>
</dbReference>
<evidence type="ECO:0000259" key="5">
    <source>
        <dbReference type="Pfam" id="PF00171"/>
    </source>
</evidence>
<dbReference type="Proteomes" id="UP000311382">
    <property type="component" value="Unassembled WGS sequence"/>
</dbReference>
<dbReference type="InterPro" id="IPR016160">
    <property type="entry name" value="Ald_DH_CS_CYS"/>
</dbReference>
<comment type="caution">
    <text evidence="6">The sequence shown here is derived from an EMBL/GenBank/DDBJ whole genome shotgun (WGS) entry which is preliminary data.</text>
</comment>
<feature type="domain" description="Aldehyde dehydrogenase" evidence="5">
    <location>
        <begin position="2"/>
        <end position="292"/>
    </location>
</feature>
<dbReference type="GO" id="GO:0004491">
    <property type="term" value="F:methylmalonate-semialdehyde dehydrogenase (acylating, NAD) activity"/>
    <property type="evidence" value="ECO:0007669"/>
    <property type="project" value="UniProtKB-EC"/>
</dbReference>
<evidence type="ECO:0000256" key="3">
    <source>
        <dbReference type="ARBA" id="ARBA00023002"/>
    </source>
</evidence>
<dbReference type="EC" id="1.2.1.27" evidence="2"/>
<dbReference type="InterPro" id="IPR016161">
    <property type="entry name" value="Ald_DH/histidinol_DH"/>
</dbReference>
<sequence length="315" mass="33380">MILAELMEQAGLPKGVLNVVHGTIAPVKFICEEPRIKAISFVGGDRAGQYIYETGSKNGKRVQANLGAKNHCILMPDANRNFALNSIVGAAFGAAGQRCMALSTLVAVGDSQEWIDGLVERAKGLKVGNGFDPETEVGPLITPAAKERVEKLIQTCTDQGGKILLDGRGVKVDGYPQGNFVGPTILEATTDMDCYTQEIFGPVLTIVKAATLDDAIKVINSNPYGNGASMFTQSGATARKFEKEVEAGQVGINVPIPVPLPMFSWSGNKGSVLGGASLYGPRGIDFWTQLKTTTSYWSSQDALSAKATTAMPTHN</sequence>
<keyword evidence="4" id="KW-0520">NAD</keyword>
<dbReference type="GO" id="GO:0005739">
    <property type="term" value="C:mitochondrion"/>
    <property type="evidence" value="ECO:0007669"/>
    <property type="project" value="TreeGrafter"/>
</dbReference>
<evidence type="ECO:0000313" key="7">
    <source>
        <dbReference type="Proteomes" id="UP000311382"/>
    </source>
</evidence>
<reference evidence="6 7" key="1">
    <citation type="submission" date="2019-03" db="EMBL/GenBank/DDBJ databases">
        <title>Rhodosporidium diobovatum UCD-FST 08-225 genome sequencing, assembly, and annotation.</title>
        <authorList>
            <person name="Fakankun I.U."/>
            <person name="Fristensky B."/>
            <person name="Levin D.B."/>
        </authorList>
    </citation>
    <scope>NUCLEOTIDE SEQUENCE [LARGE SCALE GENOMIC DNA]</scope>
    <source>
        <strain evidence="6 7">UCD-FST 08-225</strain>
    </source>
</reference>
<comment type="similarity">
    <text evidence="1">Belongs to the aldehyde dehydrogenase family.</text>
</comment>
<dbReference type="OrthoDB" id="310895at2759"/>
<dbReference type="InterPro" id="IPR016163">
    <property type="entry name" value="Ald_DH_C"/>
</dbReference>
<dbReference type="Gene3D" id="3.40.309.10">
    <property type="entry name" value="Aldehyde Dehydrogenase, Chain A, domain 2"/>
    <property type="match status" value="1"/>
</dbReference>
<gene>
    <name evidence="6" type="ORF">DMC30DRAFT_148950</name>
</gene>
<dbReference type="InterPro" id="IPR010061">
    <property type="entry name" value="MeMal-semiAld_DH"/>
</dbReference>
<evidence type="ECO:0000256" key="2">
    <source>
        <dbReference type="ARBA" id="ARBA00013048"/>
    </source>
</evidence>
<dbReference type="PANTHER" id="PTHR43866:SF3">
    <property type="entry name" value="METHYLMALONATE-SEMIALDEHYDE DEHYDROGENASE [ACYLATING], MITOCHONDRIAL"/>
    <property type="match status" value="1"/>
</dbReference>
<dbReference type="EMBL" id="SOZI01000026">
    <property type="protein sequence ID" value="TNY22407.1"/>
    <property type="molecule type" value="Genomic_DNA"/>
</dbReference>
<dbReference type="Gene3D" id="3.40.605.10">
    <property type="entry name" value="Aldehyde Dehydrogenase, Chain A, domain 1"/>
    <property type="match status" value="1"/>
</dbReference>
<evidence type="ECO:0000313" key="6">
    <source>
        <dbReference type="EMBL" id="TNY22407.1"/>
    </source>
</evidence>
<evidence type="ECO:0000256" key="1">
    <source>
        <dbReference type="ARBA" id="ARBA00009986"/>
    </source>
</evidence>
<protein>
    <recommendedName>
        <fullName evidence="2">methylmalonate-semialdehyde dehydrogenase (CoA acylating)</fullName>
        <ecNumber evidence="2">1.2.1.27</ecNumber>
    </recommendedName>
</protein>